<dbReference type="PANTHER" id="PTHR42721:SF3">
    <property type="entry name" value="BETA-D-XYLOSIDASE 5-RELATED"/>
    <property type="match status" value="1"/>
</dbReference>
<reference evidence="3" key="1">
    <citation type="submission" date="2023-05" db="EMBL/GenBank/DDBJ databases">
        <title>Nepenthes gracilis genome sequencing.</title>
        <authorList>
            <person name="Fukushima K."/>
        </authorList>
    </citation>
    <scope>NUCLEOTIDE SEQUENCE</scope>
    <source>
        <strain evidence="3">SING2019-196</strain>
    </source>
</reference>
<evidence type="ECO:0000256" key="2">
    <source>
        <dbReference type="SAM" id="SignalP"/>
    </source>
</evidence>
<name>A0AAD3SCS2_NEPGR</name>
<dbReference type="AlphaFoldDB" id="A0AAD3SCS2"/>
<comment type="caution">
    <text evidence="3">The sequence shown here is derived from an EMBL/GenBank/DDBJ whole genome shotgun (WGS) entry which is preliminary data.</text>
</comment>
<sequence length="109" mass="12502">MCWCFFLVVRLVDHLPRTIETSEASCGLVIQVKLKGLLVHRQSLVTTTQVEDCQLHEYARIPTTNMRMKPEKSSGYPGRTYQFYKGRKVFEFGYGVGYSPYSNELLSAT</sequence>
<comment type="similarity">
    <text evidence="1">Belongs to the glycosyl hydrolase 3 family.</text>
</comment>
<feature type="signal peptide" evidence="2">
    <location>
        <begin position="1"/>
        <end position="21"/>
    </location>
</feature>
<evidence type="ECO:0000256" key="1">
    <source>
        <dbReference type="ARBA" id="ARBA00005336"/>
    </source>
</evidence>
<proteinExistence type="inferred from homology"/>
<feature type="chain" id="PRO_5042207305" evidence="2">
    <location>
        <begin position="22"/>
        <end position="109"/>
    </location>
</feature>
<dbReference type="GO" id="GO:0009044">
    <property type="term" value="F:xylan 1,4-beta-xylosidase activity"/>
    <property type="evidence" value="ECO:0007669"/>
    <property type="project" value="InterPro"/>
</dbReference>
<accession>A0AAD3SCS2</accession>
<dbReference type="PANTHER" id="PTHR42721">
    <property type="entry name" value="SUGAR HYDROLASE-RELATED"/>
    <property type="match status" value="1"/>
</dbReference>
<dbReference type="GO" id="GO:0045493">
    <property type="term" value="P:xylan catabolic process"/>
    <property type="evidence" value="ECO:0007669"/>
    <property type="project" value="InterPro"/>
</dbReference>
<keyword evidence="2" id="KW-0732">Signal</keyword>
<dbReference type="Proteomes" id="UP001279734">
    <property type="component" value="Unassembled WGS sequence"/>
</dbReference>
<dbReference type="InterPro" id="IPR044993">
    <property type="entry name" value="BXL"/>
</dbReference>
<organism evidence="3 4">
    <name type="scientific">Nepenthes gracilis</name>
    <name type="common">Slender pitcher plant</name>
    <dbReference type="NCBI Taxonomy" id="150966"/>
    <lineage>
        <taxon>Eukaryota</taxon>
        <taxon>Viridiplantae</taxon>
        <taxon>Streptophyta</taxon>
        <taxon>Embryophyta</taxon>
        <taxon>Tracheophyta</taxon>
        <taxon>Spermatophyta</taxon>
        <taxon>Magnoliopsida</taxon>
        <taxon>eudicotyledons</taxon>
        <taxon>Gunneridae</taxon>
        <taxon>Pentapetalae</taxon>
        <taxon>Caryophyllales</taxon>
        <taxon>Nepenthaceae</taxon>
        <taxon>Nepenthes</taxon>
    </lineage>
</organism>
<dbReference type="GO" id="GO:0009505">
    <property type="term" value="C:plant-type cell wall"/>
    <property type="evidence" value="ECO:0007669"/>
    <property type="project" value="TreeGrafter"/>
</dbReference>
<dbReference type="EMBL" id="BSYO01000008">
    <property type="protein sequence ID" value="GMH08808.1"/>
    <property type="molecule type" value="Genomic_DNA"/>
</dbReference>
<keyword evidence="4" id="KW-1185">Reference proteome</keyword>
<evidence type="ECO:0000313" key="4">
    <source>
        <dbReference type="Proteomes" id="UP001279734"/>
    </source>
</evidence>
<dbReference type="GO" id="GO:0031222">
    <property type="term" value="P:arabinan catabolic process"/>
    <property type="evidence" value="ECO:0007669"/>
    <property type="project" value="TreeGrafter"/>
</dbReference>
<protein>
    <submittedName>
        <fullName evidence="3">Uncharacterized protein</fullName>
    </submittedName>
</protein>
<gene>
    <name evidence="3" type="ORF">Nepgr_010648</name>
</gene>
<evidence type="ECO:0000313" key="3">
    <source>
        <dbReference type="EMBL" id="GMH08808.1"/>
    </source>
</evidence>
<dbReference type="GO" id="GO:0046556">
    <property type="term" value="F:alpha-L-arabinofuranosidase activity"/>
    <property type="evidence" value="ECO:0007669"/>
    <property type="project" value="TreeGrafter"/>
</dbReference>